<feature type="transmembrane region" description="Helical" evidence="1">
    <location>
        <begin position="12"/>
        <end position="30"/>
    </location>
</feature>
<name>A0ABS9X386_9GAMM</name>
<keyword evidence="1" id="KW-0472">Membrane</keyword>
<keyword evidence="1" id="KW-1133">Transmembrane helix</keyword>
<feature type="domain" description="Mannosyl-glycoprotein endo-beta-N-acetylglucosamidase-like" evidence="2">
    <location>
        <begin position="94"/>
        <end position="234"/>
    </location>
</feature>
<evidence type="ECO:0000259" key="2">
    <source>
        <dbReference type="SMART" id="SM00047"/>
    </source>
</evidence>
<dbReference type="Proteomes" id="UP001139646">
    <property type="component" value="Unassembled WGS sequence"/>
</dbReference>
<dbReference type="Gene3D" id="1.10.530.10">
    <property type="match status" value="1"/>
</dbReference>
<dbReference type="InterPro" id="IPR053195">
    <property type="entry name" value="Bax-like"/>
</dbReference>
<evidence type="ECO:0000256" key="1">
    <source>
        <dbReference type="SAM" id="Phobius"/>
    </source>
</evidence>
<evidence type="ECO:0000313" key="4">
    <source>
        <dbReference type="Proteomes" id="UP001139646"/>
    </source>
</evidence>
<proteinExistence type="predicted"/>
<dbReference type="EMBL" id="JAKKSL010000003">
    <property type="protein sequence ID" value="MCI2284707.1"/>
    <property type="molecule type" value="Genomic_DNA"/>
</dbReference>
<sequence>MKKQFQSKPLRILFVVIIIIGIIVGIILRFPTQPSTPNFSDFEAGKERKMAFFSYFSPLIDENNQSIANTRKQLLSWHENKENIGWWDERKLADLVITYRVKNFAIDDQKSWQKLLKKVDVLPPSLVLAQAANESAWGTSRFAKVANNYFGQWCYKTGCGFVPKQRSAGEVHEVAAFETPIASLESYMNNLNSHPAYQHLRDIRAQRRKNNQPITGTVLASGLIKYSQRGEEYIEEIRAMIKFNALNKYDQNINNN</sequence>
<evidence type="ECO:0000313" key="3">
    <source>
        <dbReference type="EMBL" id="MCI2284707.1"/>
    </source>
</evidence>
<reference evidence="3" key="1">
    <citation type="submission" date="2022-01" db="EMBL/GenBank/DDBJ databases">
        <title>Colwellia maritima, isolated from seawater.</title>
        <authorList>
            <person name="Kristyanto S."/>
            <person name="Jung J."/>
            <person name="Jeon C.O."/>
        </authorList>
    </citation>
    <scope>NUCLEOTIDE SEQUENCE</scope>
    <source>
        <strain evidence="3">MSW7</strain>
    </source>
</reference>
<keyword evidence="1" id="KW-0812">Transmembrane</keyword>
<dbReference type="Pfam" id="PF01832">
    <property type="entry name" value="Glucosaminidase"/>
    <property type="match status" value="1"/>
</dbReference>
<organism evidence="3 4">
    <name type="scientific">Colwellia maritima</name>
    <dbReference type="NCBI Taxonomy" id="2912588"/>
    <lineage>
        <taxon>Bacteria</taxon>
        <taxon>Pseudomonadati</taxon>
        <taxon>Pseudomonadota</taxon>
        <taxon>Gammaproteobacteria</taxon>
        <taxon>Alteromonadales</taxon>
        <taxon>Colwelliaceae</taxon>
        <taxon>Colwellia</taxon>
    </lineage>
</organism>
<keyword evidence="4" id="KW-1185">Reference proteome</keyword>
<protein>
    <submittedName>
        <fullName evidence="3">Glucosaminidase domain-containing protein</fullName>
    </submittedName>
</protein>
<dbReference type="RefSeq" id="WP_242287179.1">
    <property type="nucleotide sequence ID" value="NZ_JAKKSL010000003.1"/>
</dbReference>
<dbReference type="PANTHER" id="PTHR40572">
    <property type="entry name" value="PROTEIN BAX"/>
    <property type="match status" value="1"/>
</dbReference>
<dbReference type="PANTHER" id="PTHR40572:SF1">
    <property type="entry name" value="PROTEIN BAX"/>
    <property type="match status" value="1"/>
</dbReference>
<accession>A0ABS9X386</accession>
<dbReference type="SMART" id="SM00047">
    <property type="entry name" value="LYZ2"/>
    <property type="match status" value="1"/>
</dbReference>
<dbReference type="InterPro" id="IPR002901">
    <property type="entry name" value="MGlyc_endo_b_GlcNAc-like_dom"/>
</dbReference>
<comment type="caution">
    <text evidence="3">The sequence shown here is derived from an EMBL/GenBank/DDBJ whole genome shotgun (WGS) entry which is preliminary data.</text>
</comment>
<gene>
    <name evidence="3" type="ORF">L3081_16595</name>
</gene>